<evidence type="ECO:0000256" key="3">
    <source>
        <dbReference type="ARBA" id="ARBA00022842"/>
    </source>
</evidence>
<name>A0A0C3EXA3_PILCF</name>
<keyword evidence="1" id="KW-0479">Metal-binding</keyword>
<reference evidence="6 7" key="1">
    <citation type="submission" date="2014-04" db="EMBL/GenBank/DDBJ databases">
        <authorList>
            <consortium name="DOE Joint Genome Institute"/>
            <person name="Kuo A."/>
            <person name="Tarkka M."/>
            <person name="Buscot F."/>
            <person name="Kohler A."/>
            <person name="Nagy L.G."/>
            <person name="Floudas D."/>
            <person name="Copeland A."/>
            <person name="Barry K.W."/>
            <person name="Cichocki N."/>
            <person name="Veneault-Fourrey C."/>
            <person name="LaButti K."/>
            <person name="Lindquist E.A."/>
            <person name="Lipzen A."/>
            <person name="Lundell T."/>
            <person name="Morin E."/>
            <person name="Murat C."/>
            <person name="Sun H."/>
            <person name="Tunlid A."/>
            <person name="Henrissat B."/>
            <person name="Grigoriev I.V."/>
            <person name="Hibbett D.S."/>
            <person name="Martin F."/>
            <person name="Nordberg H.P."/>
            <person name="Cantor M.N."/>
            <person name="Hua S.X."/>
        </authorList>
    </citation>
    <scope>NUCLEOTIDE SEQUENCE [LARGE SCALE GENOMIC DNA]</scope>
    <source>
        <strain evidence="6 7">F 1598</strain>
    </source>
</reference>
<evidence type="ECO:0000256" key="2">
    <source>
        <dbReference type="ARBA" id="ARBA00022741"/>
    </source>
</evidence>
<keyword evidence="7" id="KW-1185">Reference proteome</keyword>
<keyword evidence="4" id="KW-0342">GTP-binding</keyword>
<dbReference type="GO" id="GO:0007189">
    <property type="term" value="P:adenylate cyclase-activating G protein-coupled receptor signaling pathway"/>
    <property type="evidence" value="ECO:0007669"/>
    <property type="project" value="TreeGrafter"/>
</dbReference>
<dbReference type="GO" id="GO:0003924">
    <property type="term" value="F:GTPase activity"/>
    <property type="evidence" value="ECO:0007669"/>
    <property type="project" value="InterPro"/>
</dbReference>
<dbReference type="HOGENOM" id="CLU_2929066_0_0_1"/>
<evidence type="ECO:0000256" key="4">
    <source>
        <dbReference type="ARBA" id="ARBA00023134"/>
    </source>
</evidence>
<dbReference type="Proteomes" id="UP000054166">
    <property type="component" value="Unassembled WGS sequence"/>
</dbReference>
<dbReference type="FunFam" id="3.40.50.300:FF:000692">
    <property type="entry name" value="Guanine nucleotide-binding protein subunit alpha"/>
    <property type="match status" value="1"/>
</dbReference>
<dbReference type="AlphaFoldDB" id="A0A0C3EXA3"/>
<keyword evidence="5" id="KW-0807">Transducer</keyword>
<proteinExistence type="predicted"/>
<dbReference type="Pfam" id="PF00503">
    <property type="entry name" value="G-alpha"/>
    <property type="match status" value="1"/>
</dbReference>
<dbReference type="GO" id="GO:0005737">
    <property type="term" value="C:cytoplasm"/>
    <property type="evidence" value="ECO:0007669"/>
    <property type="project" value="TreeGrafter"/>
</dbReference>
<keyword evidence="2" id="KW-0547">Nucleotide-binding</keyword>
<dbReference type="GO" id="GO:0001664">
    <property type="term" value="F:G protein-coupled receptor binding"/>
    <property type="evidence" value="ECO:0007669"/>
    <property type="project" value="TreeGrafter"/>
</dbReference>
<dbReference type="InParanoid" id="A0A0C3EXA3"/>
<dbReference type="PANTHER" id="PTHR10218">
    <property type="entry name" value="GTP-BINDING PROTEIN ALPHA SUBUNIT"/>
    <property type="match status" value="1"/>
</dbReference>
<dbReference type="STRING" id="765440.A0A0C3EXA3"/>
<dbReference type="GO" id="GO:0005525">
    <property type="term" value="F:GTP binding"/>
    <property type="evidence" value="ECO:0007669"/>
    <property type="project" value="UniProtKB-KW"/>
</dbReference>
<dbReference type="SUPFAM" id="SSF52540">
    <property type="entry name" value="P-loop containing nucleoside triphosphate hydrolases"/>
    <property type="match status" value="1"/>
</dbReference>
<evidence type="ECO:0000313" key="6">
    <source>
        <dbReference type="EMBL" id="KIM77140.1"/>
    </source>
</evidence>
<organism evidence="6 7">
    <name type="scientific">Piloderma croceum (strain F 1598)</name>
    <dbReference type="NCBI Taxonomy" id="765440"/>
    <lineage>
        <taxon>Eukaryota</taxon>
        <taxon>Fungi</taxon>
        <taxon>Dikarya</taxon>
        <taxon>Basidiomycota</taxon>
        <taxon>Agaricomycotina</taxon>
        <taxon>Agaricomycetes</taxon>
        <taxon>Agaricomycetidae</taxon>
        <taxon>Atheliales</taxon>
        <taxon>Atheliaceae</taxon>
        <taxon>Piloderma</taxon>
    </lineage>
</organism>
<dbReference type="InterPro" id="IPR027417">
    <property type="entry name" value="P-loop_NTPase"/>
</dbReference>
<dbReference type="Gene3D" id="3.40.50.300">
    <property type="entry name" value="P-loop containing nucleotide triphosphate hydrolases"/>
    <property type="match status" value="1"/>
</dbReference>
<dbReference type="EMBL" id="KN833028">
    <property type="protein sequence ID" value="KIM77140.1"/>
    <property type="molecule type" value="Genomic_DNA"/>
</dbReference>
<evidence type="ECO:0000256" key="1">
    <source>
        <dbReference type="ARBA" id="ARBA00022723"/>
    </source>
</evidence>
<dbReference type="GO" id="GO:0031683">
    <property type="term" value="F:G-protein beta/gamma-subunit complex binding"/>
    <property type="evidence" value="ECO:0007669"/>
    <property type="project" value="InterPro"/>
</dbReference>
<evidence type="ECO:0000256" key="5">
    <source>
        <dbReference type="ARBA" id="ARBA00023224"/>
    </source>
</evidence>
<dbReference type="PANTHER" id="PTHR10218:SF369">
    <property type="entry name" value="GUANINE NUCLEOTIDE-BINDING PROTEIN ALPHA-2 SUBUNIT"/>
    <property type="match status" value="1"/>
</dbReference>
<feature type="non-terminal residue" evidence="6">
    <location>
        <position position="61"/>
    </location>
</feature>
<dbReference type="InterPro" id="IPR001019">
    <property type="entry name" value="Gprotein_alpha_su"/>
</dbReference>
<protein>
    <submittedName>
        <fullName evidence="6">Uncharacterized protein</fullName>
    </submittedName>
</protein>
<dbReference type="OrthoDB" id="5817230at2759"/>
<evidence type="ECO:0000313" key="7">
    <source>
        <dbReference type="Proteomes" id="UP000054166"/>
    </source>
</evidence>
<accession>A0A0C3EXA3</accession>
<feature type="non-terminal residue" evidence="6">
    <location>
        <position position="1"/>
    </location>
</feature>
<gene>
    <name evidence="6" type="ORF">PILCRDRAFT_24181</name>
</gene>
<dbReference type="GO" id="GO:0046872">
    <property type="term" value="F:metal ion binding"/>
    <property type="evidence" value="ECO:0007669"/>
    <property type="project" value="UniProtKB-KW"/>
</dbReference>
<dbReference type="PROSITE" id="PS51882">
    <property type="entry name" value="G_ALPHA"/>
    <property type="match status" value="1"/>
</dbReference>
<sequence>FCNALNEYNQVLLEVSKINRMAESLVLFESVISSRWFLQLRTSIIVFLNKINVSKSKMFKV</sequence>
<dbReference type="GO" id="GO:0005834">
    <property type="term" value="C:heterotrimeric G-protein complex"/>
    <property type="evidence" value="ECO:0007669"/>
    <property type="project" value="TreeGrafter"/>
</dbReference>
<reference evidence="7" key="2">
    <citation type="submission" date="2015-01" db="EMBL/GenBank/DDBJ databases">
        <title>Evolutionary Origins and Diversification of the Mycorrhizal Mutualists.</title>
        <authorList>
            <consortium name="DOE Joint Genome Institute"/>
            <consortium name="Mycorrhizal Genomics Consortium"/>
            <person name="Kohler A."/>
            <person name="Kuo A."/>
            <person name="Nagy L.G."/>
            <person name="Floudas D."/>
            <person name="Copeland A."/>
            <person name="Barry K.W."/>
            <person name="Cichocki N."/>
            <person name="Veneault-Fourrey C."/>
            <person name="LaButti K."/>
            <person name="Lindquist E.A."/>
            <person name="Lipzen A."/>
            <person name="Lundell T."/>
            <person name="Morin E."/>
            <person name="Murat C."/>
            <person name="Riley R."/>
            <person name="Ohm R."/>
            <person name="Sun H."/>
            <person name="Tunlid A."/>
            <person name="Henrissat B."/>
            <person name="Grigoriev I.V."/>
            <person name="Hibbett D.S."/>
            <person name="Martin F."/>
        </authorList>
    </citation>
    <scope>NUCLEOTIDE SEQUENCE [LARGE SCALE GENOMIC DNA]</scope>
    <source>
        <strain evidence="7">F 1598</strain>
    </source>
</reference>
<keyword evidence="3" id="KW-0460">Magnesium</keyword>